<accession>A0A9P4SCJ0</accession>
<comment type="caution">
    <text evidence="2">The sequence shown here is derived from an EMBL/GenBank/DDBJ whole genome shotgun (WGS) entry which is preliminary data.</text>
</comment>
<reference evidence="2" key="1">
    <citation type="journal article" date="2020" name="Stud. Mycol.">
        <title>101 Dothideomycetes genomes: a test case for predicting lifestyles and emergence of pathogens.</title>
        <authorList>
            <person name="Haridas S."/>
            <person name="Albert R."/>
            <person name="Binder M."/>
            <person name="Bloem J."/>
            <person name="Labutti K."/>
            <person name="Salamov A."/>
            <person name="Andreopoulos B."/>
            <person name="Baker S."/>
            <person name="Barry K."/>
            <person name="Bills G."/>
            <person name="Bluhm B."/>
            <person name="Cannon C."/>
            <person name="Castanera R."/>
            <person name="Culley D."/>
            <person name="Daum C."/>
            <person name="Ezra D."/>
            <person name="Gonzalez J."/>
            <person name="Henrissat B."/>
            <person name="Kuo A."/>
            <person name="Liang C."/>
            <person name="Lipzen A."/>
            <person name="Lutzoni F."/>
            <person name="Magnuson J."/>
            <person name="Mondo S."/>
            <person name="Nolan M."/>
            <person name="Ohm R."/>
            <person name="Pangilinan J."/>
            <person name="Park H.-J."/>
            <person name="Ramirez L."/>
            <person name="Alfaro M."/>
            <person name="Sun H."/>
            <person name="Tritt A."/>
            <person name="Yoshinaga Y."/>
            <person name="Zwiers L.-H."/>
            <person name="Turgeon B."/>
            <person name="Goodwin S."/>
            <person name="Spatafora J."/>
            <person name="Crous P."/>
            <person name="Grigoriev I."/>
        </authorList>
    </citation>
    <scope>NUCLEOTIDE SEQUENCE</scope>
    <source>
        <strain evidence="2">CBS 101060</strain>
    </source>
</reference>
<gene>
    <name evidence="2" type="ORF">M501DRAFT_679926</name>
</gene>
<feature type="chain" id="PRO_5040150612" evidence="1">
    <location>
        <begin position="25"/>
        <end position="113"/>
    </location>
</feature>
<organism evidence="2 3">
    <name type="scientific">Patellaria atrata CBS 101060</name>
    <dbReference type="NCBI Taxonomy" id="1346257"/>
    <lineage>
        <taxon>Eukaryota</taxon>
        <taxon>Fungi</taxon>
        <taxon>Dikarya</taxon>
        <taxon>Ascomycota</taxon>
        <taxon>Pezizomycotina</taxon>
        <taxon>Dothideomycetes</taxon>
        <taxon>Dothideomycetes incertae sedis</taxon>
        <taxon>Patellariales</taxon>
        <taxon>Patellariaceae</taxon>
        <taxon>Patellaria</taxon>
    </lineage>
</organism>
<evidence type="ECO:0000313" key="3">
    <source>
        <dbReference type="Proteomes" id="UP000799429"/>
    </source>
</evidence>
<sequence>MIRLNLIPVLLYCWSLKSLTSCGGSNFAFYGNGQLHLSHIGEAQLQLQYTGNTYRTQATLPRLPASLLRHAVPDYHSVAAVASYLAGTGNQQRRELVLVPLLSPSTRRLFVDR</sequence>
<dbReference type="EMBL" id="MU006093">
    <property type="protein sequence ID" value="KAF2840171.1"/>
    <property type="molecule type" value="Genomic_DNA"/>
</dbReference>
<evidence type="ECO:0000313" key="2">
    <source>
        <dbReference type="EMBL" id="KAF2840171.1"/>
    </source>
</evidence>
<protein>
    <submittedName>
        <fullName evidence="2">Uncharacterized protein</fullName>
    </submittedName>
</protein>
<keyword evidence="3" id="KW-1185">Reference proteome</keyword>
<keyword evidence="1" id="KW-0732">Signal</keyword>
<name>A0A9P4SCJ0_9PEZI</name>
<dbReference type="AlphaFoldDB" id="A0A9P4SCJ0"/>
<feature type="signal peptide" evidence="1">
    <location>
        <begin position="1"/>
        <end position="24"/>
    </location>
</feature>
<evidence type="ECO:0000256" key="1">
    <source>
        <dbReference type="SAM" id="SignalP"/>
    </source>
</evidence>
<dbReference type="Proteomes" id="UP000799429">
    <property type="component" value="Unassembled WGS sequence"/>
</dbReference>
<proteinExistence type="predicted"/>